<dbReference type="GO" id="GO:0005634">
    <property type="term" value="C:nucleus"/>
    <property type="evidence" value="ECO:0007669"/>
    <property type="project" value="UniProtKB-SubCell"/>
</dbReference>
<dbReference type="SUPFAM" id="SSF48371">
    <property type="entry name" value="ARM repeat"/>
    <property type="match status" value="1"/>
</dbReference>
<protein>
    <recommendedName>
        <fullName evidence="3">Pre-rRNA-processing protein RIX1</fullName>
    </recommendedName>
</protein>
<dbReference type="InterPro" id="IPR011989">
    <property type="entry name" value="ARM-like"/>
</dbReference>
<dbReference type="OrthoDB" id="20900at2759"/>
<dbReference type="PANTHER" id="PTHR34105">
    <property type="entry name" value="PROLINE-, GLUTAMIC ACID- AND LEUCINE-RICH PROTEIN 1"/>
    <property type="match status" value="1"/>
</dbReference>
<evidence type="ECO:0000256" key="1">
    <source>
        <dbReference type="ARBA" id="ARBA00004123"/>
    </source>
</evidence>
<evidence type="ECO:0000313" key="7">
    <source>
        <dbReference type="EMBL" id="PLB43166.1"/>
    </source>
</evidence>
<feature type="region of interest" description="Disordered" evidence="5">
    <location>
        <begin position="663"/>
        <end position="815"/>
    </location>
</feature>
<evidence type="ECO:0000256" key="3">
    <source>
        <dbReference type="ARBA" id="ARBA00021502"/>
    </source>
</evidence>
<dbReference type="InterPro" id="IPR012583">
    <property type="entry name" value="RIX1_N"/>
</dbReference>
<proteinExistence type="inferred from homology"/>
<feature type="domain" description="Pre-rRNA-processing protein RIX1 N-terminal" evidence="6">
    <location>
        <begin position="8"/>
        <end position="219"/>
    </location>
</feature>
<keyword evidence="4" id="KW-0539">Nucleus</keyword>
<feature type="compositionally biased region" description="Low complexity" evidence="5">
    <location>
        <begin position="747"/>
        <end position="758"/>
    </location>
</feature>
<feature type="compositionally biased region" description="Polar residues" evidence="5">
    <location>
        <begin position="681"/>
        <end position="698"/>
    </location>
</feature>
<dbReference type="InterPro" id="IPR016024">
    <property type="entry name" value="ARM-type_fold"/>
</dbReference>
<name>A0A2I2FRD2_9EURO</name>
<dbReference type="EMBL" id="MSFO01000011">
    <property type="protein sequence ID" value="PLB43166.1"/>
    <property type="molecule type" value="Genomic_DNA"/>
</dbReference>
<feature type="compositionally biased region" description="Low complexity" evidence="5">
    <location>
        <begin position="772"/>
        <end position="783"/>
    </location>
</feature>
<comment type="similarity">
    <text evidence="2">Belongs to the RIX1/PELP1 family.</text>
</comment>
<dbReference type="GO" id="GO:0006364">
    <property type="term" value="P:rRNA processing"/>
    <property type="evidence" value="ECO:0007669"/>
    <property type="project" value="TreeGrafter"/>
</dbReference>
<accession>A0A2I2FRD2</accession>
<dbReference type="AlphaFoldDB" id="A0A2I2FRD2"/>
<dbReference type="Pfam" id="PF08167">
    <property type="entry name" value="RIX1"/>
    <property type="match status" value="1"/>
</dbReference>
<dbReference type="STRING" id="1392250.A0A2I2FRD2"/>
<dbReference type="Proteomes" id="UP000234275">
    <property type="component" value="Unassembled WGS sequence"/>
</dbReference>
<feature type="compositionally biased region" description="Acidic residues" evidence="5">
    <location>
        <begin position="800"/>
        <end position="815"/>
    </location>
</feature>
<feature type="compositionally biased region" description="Acidic residues" evidence="5">
    <location>
        <begin position="784"/>
        <end position="793"/>
    </location>
</feature>
<dbReference type="PANTHER" id="PTHR34105:SF1">
    <property type="entry name" value="PROLINE-, GLUTAMIC ACID- AND LEUCINE-RICH PROTEIN 1"/>
    <property type="match status" value="1"/>
</dbReference>
<evidence type="ECO:0000313" key="8">
    <source>
        <dbReference type="Proteomes" id="UP000234275"/>
    </source>
</evidence>
<gene>
    <name evidence="7" type="ORF">P170DRAFT_418941</name>
</gene>
<dbReference type="VEuPathDB" id="FungiDB:P170DRAFT_418941"/>
<reference evidence="7 8" key="1">
    <citation type="submission" date="2016-12" db="EMBL/GenBank/DDBJ databases">
        <title>The genomes of Aspergillus section Nigri reveals drivers in fungal speciation.</title>
        <authorList>
            <consortium name="DOE Joint Genome Institute"/>
            <person name="Vesth T.C."/>
            <person name="Nybo J."/>
            <person name="Theobald S."/>
            <person name="Brandl J."/>
            <person name="Frisvad J.C."/>
            <person name="Nielsen K.F."/>
            <person name="Lyhne E.K."/>
            <person name="Kogle M.E."/>
            <person name="Kuo A."/>
            <person name="Riley R."/>
            <person name="Clum A."/>
            <person name="Nolan M."/>
            <person name="Lipzen A."/>
            <person name="Salamov A."/>
            <person name="Henrissat B."/>
            <person name="Wiebenga A."/>
            <person name="De Vries R.P."/>
            <person name="Grigoriev I.V."/>
            <person name="Mortensen U.H."/>
            <person name="Andersen M.R."/>
            <person name="Baker S.E."/>
        </authorList>
    </citation>
    <scope>NUCLEOTIDE SEQUENCE [LARGE SCALE GENOMIC DNA]</scope>
    <source>
        <strain evidence="7 8">IBT 23096</strain>
    </source>
</reference>
<comment type="caution">
    <text evidence="7">The sequence shown here is derived from an EMBL/GenBank/DDBJ whole genome shotgun (WGS) entry which is preliminary data.</text>
</comment>
<feature type="region of interest" description="Disordered" evidence="5">
    <location>
        <begin position="472"/>
        <end position="514"/>
    </location>
</feature>
<dbReference type="RefSeq" id="XP_024698468.1">
    <property type="nucleotide sequence ID" value="XM_024847253.1"/>
</dbReference>
<feature type="compositionally biased region" description="Polar residues" evidence="5">
    <location>
        <begin position="487"/>
        <end position="497"/>
    </location>
</feature>
<evidence type="ECO:0000256" key="2">
    <source>
        <dbReference type="ARBA" id="ARBA00010511"/>
    </source>
</evidence>
<dbReference type="Gene3D" id="1.25.10.10">
    <property type="entry name" value="Leucine-rich Repeat Variant"/>
    <property type="match status" value="1"/>
</dbReference>
<evidence type="ECO:0000256" key="4">
    <source>
        <dbReference type="ARBA" id="ARBA00023242"/>
    </source>
</evidence>
<evidence type="ECO:0000256" key="5">
    <source>
        <dbReference type="SAM" id="MobiDB-lite"/>
    </source>
</evidence>
<organism evidence="7 8">
    <name type="scientific">Aspergillus steynii IBT 23096</name>
    <dbReference type="NCBI Taxonomy" id="1392250"/>
    <lineage>
        <taxon>Eukaryota</taxon>
        <taxon>Fungi</taxon>
        <taxon>Dikarya</taxon>
        <taxon>Ascomycota</taxon>
        <taxon>Pezizomycotina</taxon>
        <taxon>Eurotiomycetes</taxon>
        <taxon>Eurotiomycetidae</taxon>
        <taxon>Eurotiales</taxon>
        <taxon>Aspergillaceae</taxon>
        <taxon>Aspergillus</taxon>
        <taxon>Aspergillus subgen. Circumdati</taxon>
    </lineage>
</organism>
<dbReference type="GeneID" id="36554952"/>
<evidence type="ECO:0000259" key="6">
    <source>
        <dbReference type="Pfam" id="PF08167"/>
    </source>
</evidence>
<sequence>MASLSMSLHAVNHRLTNIPVKQLPPIASCLATSLSNCGELLSSPQQQKSAKSDSDDAVQVHRLMTRLTSLLQDRTPEGRWTAVVLVKAVVEAGQWEVLRGCEPFVRGLMTILTKADPTSTKKMAIITLTRIFHLTYQYPTLVREITTPSLPGFITSALNLISVKPSSEPIRTLKPNAAPFLEIVLHAFGELIGRHPTIFRPFSAQIHSLLQIIIGSTSPRFPEPVVEVAERLFVLLHNCAPKNTSGEEWKNACQMTLASLHGTAHYVFRAVVEQWESTDPSLRMNVGPQDYSQEARDLGPDPLGLPSWQGIGSGVDRLVVLLRLLSAFLKTPSASTVSIPIGSILDLTSRLTSVTVSADGAKLQTNAQIGRAERESLFAELPRIHTACLKLLLTFVEKLETGAVPVGQTILEQSLWVFRAEKSSREVRTATYDLVRALFTQMGPSLTKQSVSSLTNLVQTCCYDLLPPPGDESASAKLSTDPKSKTKSNQATTNADSFLNPGLKSGRQLSPSSSFPDLKRAASALIPAMLINVPTEFLAPSLRAEIDRTIIMTSDKNAMFASVLNPVPPMKGRGMGASIIPFLARGYAAEMEVEGLIRPRMPVLTNASSALGGYAYIEDEDEDEEDGTVPASVSHVTPANTGFLKQSATPVLQNDLMDIQESQPTVPSINKRSHGEDLSRSLATPSSAAQTGQANGQSKRPRVENEVVAAPSQPSVDRASPDTFTGTAAIPVPTSSATSTHAPPAQTTSVNTSTTATVGGPLSGTAVSRPMASSAKAETAATEAGDDESDDELPTLNMDPDTDDEDEEDVTMGES</sequence>
<keyword evidence="8" id="KW-1185">Reference proteome</keyword>
<comment type="subcellular location">
    <subcellularLocation>
        <location evidence="1">Nucleus</location>
    </subcellularLocation>
</comment>